<proteinExistence type="predicted"/>
<name>A0A3L6DL93_MAIZE</name>
<dbReference type="Proteomes" id="UP000251960">
    <property type="component" value="Chromosome 8"/>
</dbReference>
<dbReference type="AlphaFoldDB" id="A0A3L6DL93"/>
<gene>
    <name evidence="2" type="primary">Os08g0175600_1</name>
    <name evidence="2" type="ORF">Zm00014a_001383</name>
</gene>
<comment type="caution">
    <text evidence="2">The sequence shown here is derived from an EMBL/GenBank/DDBJ whole genome shotgun (WGS) entry which is preliminary data.</text>
</comment>
<dbReference type="EMBL" id="NCVQ01000009">
    <property type="protein sequence ID" value="PWZ09422.1"/>
    <property type="molecule type" value="Genomic_DNA"/>
</dbReference>
<protein>
    <submittedName>
        <fullName evidence="2">DNA polymerase I B, mitochondrial</fullName>
    </submittedName>
</protein>
<feature type="chain" id="PRO_5017924352" evidence="1">
    <location>
        <begin position="20"/>
        <end position="123"/>
    </location>
</feature>
<evidence type="ECO:0000313" key="3">
    <source>
        <dbReference type="Proteomes" id="UP000251960"/>
    </source>
</evidence>
<evidence type="ECO:0000256" key="1">
    <source>
        <dbReference type="SAM" id="SignalP"/>
    </source>
</evidence>
<sequence>MAHWVLSICCQALVGYLSARTLGLNGAFSKVAKVGHVAGSRTREKLQLAVSDLAAKVNRQAILFQLELMMLVHPADCKSMLDAFIAGCDFHSRTTMSMYQHIRETVEEEKDAFGAERRKAIRC</sequence>
<organism evidence="2 3">
    <name type="scientific">Zea mays</name>
    <name type="common">Maize</name>
    <dbReference type="NCBI Taxonomy" id="4577"/>
    <lineage>
        <taxon>Eukaryota</taxon>
        <taxon>Viridiplantae</taxon>
        <taxon>Streptophyta</taxon>
        <taxon>Embryophyta</taxon>
        <taxon>Tracheophyta</taxon>
        <taxon>Spermatophyta</taxon>
        <taxon>Magnoliopsida</taxon>
        <taxon>Liliopsida</taxon>
        <taxon>Poales</taxon>
        <taxon>Poaceae</taxon>
        <taxon>PACMAD clade</taxon>
        <taxon>Panicoideae</taxon>
        <taxon>Andropogonodae</taxon>
        <taxon>Andropogoneae</taxon>
        <taxon>Tripsacinae</taxon>
        <taxon>Zea</taxon>
    </lineage>
</organism>
<dbReference type="Gene3D" id="1.10.150.20">
    <property type="entry name" value="5' to 3' exonuclease, C-terminal subdomain"/>
    <property type="match status" value="1"/>
</dbReference>
<feature type="signal peptide" evidence="1">
    <location>
        <begin position="1"/>
        <end position="19"/>
    </location>
</feature>
<reference evidence="2 3" key="1">
    <citation type="journal article" date="2018" name="Nat. Genet.">
        <title>Extensive intraspecific gene order and gene structural variations between Mo17 and other maize genomes.</title>
        <authorList>
            <person name="Sun S."/>
            <person name="Zhou Y."/>
            <person name="Chen J."/>
            <person name="Shi J."/>
            <person name="Zhao H."/>
            <person name="Zhao H."/>
            <person name="Song W."/>
            <person name="Zhang M."/>
            <person name="Cui Y."/>
            <person name="Dong X."/>
            <person name="Liu H."/>
            <person name="Ma X."/>
            <person name="Jiao Y."/>
            <person name="Wang B."/>
            <person name="Wei X."/>
            <person name="Stein J.C."/>
            <person name="Glaubitz J.C."/>
            <person name="Lu F."/>
            <person name="Yu G."/>
            <person name="Liang C."/>
            <person name="Fengler K."/>
            <person name="Li B."/>
            <person name="Rafalski A."/>
            <person name="Schnable P.S."/>
            <person name="Ware D.H."/>
            <person name="Buckler E.S."/>
            <person name="Lai J."/>
        </authorList>
    </citation>
    <scope>NUCLEOTIDE SEQUENCE [LARGE SCALE GENOMIC DNA]</scope>
    <source>
        <strain evidence="3">cv. Missouri 17</strain>
        <tissue evidence="2">Seedling</tissue>
    </source>
</reference>
<evidence type="ECO:0000313" key="2">
    <source>
        <dbReference type="EMBL" id="PWZ09422.1"/>
    </source>
</evidence>
<keyword evidence="1" id="KW-0732">Signal</keyword>
<accession>A0A3L6DL93</accession>
<dbReference type="InterPro" id="IPR043502">
    <property type="entry name" value="DNA/RNA_pol_sf"/>
</dbReference>
<dbReference type="SUPFAM" id="SSF56672">
    <property type="entry name" value="DNA/RNA polymerases"/>
    <property type="match status" value="1"/>
</dbReference>